<dbReference type="AlphaFoldDB" id="A6BKR7"/>
<protein>
    <submittedName>
        <fullName evidence="2">SEFIR domain protein</fullName>
    </submittedName>
</protein>
<evidence type="ECO:0000313" key="2">
    <source>
        <dbReference type="EMBL" id="EDM61726.1"/>
    </source>
</evidence>
<dbReference type="HOGENOM" id="CLU_574697_0_0_9"/>
<dbReference type="SUPFAM" id="SSF52200">
    <property type="entry name" value="Toll/Interleukin receptor TIR domain"/>
    <property type="match status" value="1"/>
</dbReference>
<dbReference type="InterPro" id="IPR013568">
    <property type="entry name" value="SEFIR_dom"/>
</dbReference>
<dbReference type="eggNOG" id="COG1262">
    <property type="taxonomic scope" value="Bacteria"/>
</dbReference>
<dbReference type="EMBL" id="AAXB02000026">
    <property type="protein sequence ID" value="EDM61726.1"/>
    <property type="molecule type" value="Genomic_DNA"/>
</dbReference>
<dbReference type="Proteomes" id="UP000004016">
    <property type="component" value="Unassembled WGS sequence"/>
</dbReference>
<dbReference type="Pfam" id="PF13676">
    <property type="entry name" value="TIR_2"/>
    <property type="match status" value="1"/>
</dbReference>
<comment type="caution">
    <text evidence="2">The sequence shown here is derived from an EMBL/GenBank/DDBJ whole genome shotgun (WGS) entry which is preliminary data.</text>
</comment>
<organism evidence="2 3">
    <name type="scientific">Dorea longicatena DSM 13814</name>
    <dbReference type="NCBI Taxonomy" id="411462"/>
    <lineage>
        <taxon>Bacteria</taxon>
        <taxon>Bacillati</taxon>
        <taxon>Bacillota</taxon>
        <taxon>Clostridia</taxon>
        <taxon>Lachnospirales</taxon>
        <taxon>Lachnospiraceae</taxon>
        <taxon>Dorea</taxon>
    </lineage>
</organism>
<dbReference type="InterPro" id="IPR035897">
    <property type="entry name" value="Toll_tir_struct_dom_sf"/>
</dbReference>
<proteinExistence type="predicted"/>
<dbReference type="GO" id="GO:0007165">
    <property type="term" value="P:signal transduction"/>
    <property type="evidence" value="ECO:0007669"/>
    <property type="project" value="InterPro"/>
</dbReference>
<evidence type="ECO:0000313" key="3">
    <source>
        <dbReference type="Proteomes" id="UP000004016"/>
    </source>
</evidence>
<gene>
    <name evidence="2" type="ORF">DORLON_02923</name>
</gene>
<accession>A6BKR7</accession>
<evidence type="ECO:0000259" key="1">
    <source>
        <dbReference type="PROSITE" id="PS51534"/>
    </source>
</evidence>
<reference evidence="2 3" key="1">
    <citation type="submission" date="2007-03" db="EMBL/GenBank/DDBJ databases">
        <authorList>
            <person name="Fulton L."/>
            <person name="Clifton S."/>
            <person name="Fulton B."/>
            <person name="Xu J."/>
            <person name="Minx P."/>
            <person name="Pepin K.H."/>
            <person name="Johnson M."/>
            <person name="Thiruvilangam P."/>
            <person name="Bhonagiri V."/>
            <person name="Nash W.E."/>
            <person name="Mardis E.R."/>
            <person name="Wilson R.K."/>
        </authorList>
    </citation>
    <scope>NUCLEOTIDE SEQUENCE [LARGE SCALE GENOMIC DNA]</scope>
    <source>
        <strain evidence="2 3">DSM 13814</strain>
    </source>
</reference>
<feature type="domain" description="SEFIR" evidence="1">
    <location>
        <begin position="9"/>
        <end position="142"/>
    </location>
</feature>
<name>A6BKR7_9FIRM</name>
<dbReference type="PROSITE" id="PS51534">
    <property type="entry name" value="SEFIR"/>
    <property type="match status" value="1"/>
</dbReference>
<dbReference type="InterPro" id="IPR000157">
    <property type="entry name" value="TIR_dom"/>
</dbReference>
<reference evidence="2 3" key="2">
    <citation type="submission" date="2007-04" db="EMBL/GenBank/DDBJ databases">
        <title>Draft genome sequence of Dorea longicatena (DSM 13814).</title>
        <authorList>
            <person name="Sudarsanam P."/>
            <person name="Ley R."/>
            <person name="Guruge J."/>
            <person name="Turnbaugh P.J."/>
            <person name="Mahowald M."/>
            <person name="Liep D."/>
            <person name="Gordon J."/>
        </authorList>
    </citation>
    <scope>NUCLEOTIDE SEQUENCE [LARGE SCALE GENOMIC DNA]</scope>
    <source>
        <strain evidence="2 3">DSM 13814</strain>
    </source>
</reference>
<sequence length="485" mass="57203">MLIMEDDKTPKVFISYSWSSDELVLDLAKRLVAHGVDVVLDKWDLKEGNDKYEFMERCVNDSEITKVLIICDKIYAQKANDRTGGVGDETVIISSEIYGNARQEKFIPIIAERDEEGKEYVPIYIKTRIYIDLSDPAKYEEEYEKLLRNIYEKPQFIKPKLGKRPEWLDEEKSDFFPIKDLIRQIRGSNTVNKRKNCISRFWEDYVEVLKPYYVYNVNPEEAYNNFLNTKPIRDIYLDFMESIVEVEDNYAEVLAETFEYLYNKLSCVRTFNLQASSAYETDFDVYKTLLWEVFICTIAYFRHTKDYMAINTLLTYTYFLETSSFGGAIKPNNYTAFRHFNKIIENQYKPTSEMKNKYTLIGDVICNQREKFPIYTSEAIAEADLFLYQVCNAYDLVEDNQNWMGIYWFPGCYVYVKNKGLEWEKMKSRRYCKKMQILFGVDNIEQLKEKIAKCEYDSNMKYSGSWEAAPAILSVIKLEDIGSLN</sequence>
<dbReference type="Gene3D" id="3.40.50.10140">
    <property type="entry name" value="Toll/interleukin-1 receptor homology (TIR) domain"/>
    <property type="match status" value="1"/>
</dbReference>